<dbReference type="EMBL" id="EAAA01002174">
    <property type="status" value="NOT_ANNOTATED_CDS"/>
    <property type="molecule type" value="Genomic_DNA"/>
</dbReference>
<keyword evidence="2 4" id="KW-0863">Zinc-finger</keyword>
<evidence type="ECO:0000259" key="5">
    <source>
        <dbReference type="PROSITE" id="PS50073"/>
    </source>
</evidence>
<dbReference type="Ensembl" id="ENSCINT00000031140.1">
    <property type="protein sequence ID" value="ENSCINP00000035222.1"/>
    <property type="gene ID" value="ENSCING00000022395.1"/>
</dbReference>
<evidence type="ECO:0000313" key="10">
    <source>
        <dbReference type="Proteomes" id="UP000008144"/>
    </source>
</evidence>
<feature type="domain" description="ZZ-type" evidence="7">
    <location>
        <begin position="226"/>
        <end position="277"/>
    </location>
</feature>
<accession>H2XZY8</accession>
<dbReference type="PROSITE" id="PS01357">
    <property type="entry name" value="ZF_ZZ_1"/>
    <property type="match status" value="1"/>
</dbReference>
<dbReference type="GO" id="GO:0003700">
    <property type="term" value="F:DNA-binding transcription factor activity"/>
    <property type="evidence" value="ECO:0007669"/>
    <property type="project" value="InterPro"/>
</dbReference>
<feature type="domain" description="RING-type" evidence="6">
    <location>
        <begin position="144"/>
        <end position="196"/>
    </location>
</feature>
<dbReference type="PROSITE" id="PS50135">
    <property type="entry name" value="ZF_ZZ_2"/>
    <property type="match status" value="1"/>
</dbReference>
<protein>
    <recommendedName>
        <fullName evidence="11">Zinc finger protein</fullName>
    </recommendedName>
</protein>
<dbReference type="Gene3D" id="3.30.40.10">
    <property type="entry name" value="Zinc/RING finger domain, C3HC4 (zinc finger)"/>
    <property type="match status" value="2"/>
</dbReference>
<dbReference type="PROSITE" id="PS50073">
    <property type="entry name" value="COPPER_FIST_2"/>
    <property type="match status" value="1"/>
</dbReference>
<dbReference type="PROSITE" id="PS50089">
    <property type="entry name" value="ZF_RING_2"/>
    <property type="match status" value="2"/>
</dbReference>
<dbReference type="InterPro" id="IPR000433">
    <property type="entry name" value="Znf_ZZ"/>
</dbReference>
<evidence type="ECO:0000256" key="3">
    <source>
        <dbReference type="ARBA" id="ARBA00022833"/>
    </source>
</evidence>
<dbReference type="Gene3D" id="3.30.60.90">
    <property type="match status" value="1"/>
</dbReference>
<keyword evidence="1" id="KW-0479">Metal-binding</keyword>
<dbReference type="InterPro" id="IPR013083">
    <property type="entry name" value="Znf_RING/FYVE/PHD"/>
</dbReference>
<dbReference type="CDD" id="cd16494">
    <property type="entry name" value="RING-CH-C4HC3_ZSWM2"/>
    <property type="match status" value="1"/>
</dbReference>
<feature type="domain" description="Copper-fist" evidence="5">
    <location>
        <begin position="236"/>
        <end position="278"/>
    </location>
</feature>
<dbReference type="Pfam" id="PF04434">
    <property type="entry name" value="SWIM"/>
    <property type="match status" value="1"/>
</dbReference>
<name>H2XZY8_CIOIN</name>
<evidence type="ECO:0000256" key="2">
    <source>
        <dbReference type="ARBA" id="ARBA00022771"/>
    </source>
</evidence>
<dbReference type="PANTHER" id="PTHR21540">
    <property type="entry name" value="RING FINGER AND SWIM DOMAIN-CONTAINING PROTEIN 2"/>
    <property type="match status" value="1"/>
</dbReference>
<reference evidence="9" key="2">
    <citation type="journal article" date="2008" name="Genome Biol.">
        <title>Improved genome assembly and evidence-based global gene model set for the chordate Ciona intestinalis: new insight into intron and operon populations.</title>
        <authorList>
            <person name="Satou Y."/>
            <person name="Mineta K."/>
            <person name="Ogasawara M."/>
            <person name="Sasakura Y."/>
            <person name="Shoguchi E."/>
            <person name="Ueno K."/>
            <person name="Yamada L."/>
            <person name="Matsumoto J."/>
            <person name="Wasserscheid J."/>
            <person name="Dewar K."/>
            <person name="Wiley G.B."/>
            <person name="Macmil S.L."/>
            <person name="Roe B.A."/>
            <person name="Zeller R.W."/>
            <person name="Hastings K.E."/>
            <person name="Lemaire P."/>
            <person name="Lindquist E."/>
            <person name="Endo T."/>
            <person name="Hotta K."/>
            <person name="Inaba K."/>
        </authorList>
    </citation>
    <scope>NUCLEOTIDE SEQUENCE [LARGE SCALE GENOMIC DNA]</scope>
    <source>
        <strain evidence="9">wild type</strain>
    </source>
</reference>
<dbReference type="AlphaFoldDB" id="H2XZY8"/>
<keyword evidence="3" id="KW-0862">Zinc</keyword>
<dbReference type="InterPro" id="IPR001083">
    <property type="entry name" value="Cu_fist_DNA-bd_dom"/>
</dbReference>
<organism evidence="9 10">
    <name type="scientific">Ciona intestinalis</name>
    <name type="common">Transparent sea squirt</name>
    <name type="synonym">Ascidia intestinalis</name>
    <dbReference type="NCBI Taxonomy" id="7719"/>
    <lineage>
        <taxon>Eukaryota</taxon>
        <taxon>Metazoa</taxon>
        <taxon>Chordata</taxon>
        <taxon>Tunicata</taxon>
        <taxon>Ascidiacea</taxon>
        <taxon>Phlebobranchia</taxon>
        <taxon>Cionidae</taxon>
        <taxon>Ciona</taxon>
    </lineage>
</organism>
<dbReference type="GO" id="GO:0061630">
    <property type="term" value="F:ubiquitin protein ligase activity"/>
    <property type="evidence" value="ECO:0007669"/>
    <property type="project" value="InterPro"/>
</dbReference>
<reference evidence="9" key="4">
    <citation type="submission" date="2025-09" db="UniProtKB">
        <authorList>
            <consortium name="Ensembl"/>
        </authorList>
    </citation>
    <scope>IDENTIFICATION</scope>
</reference>
<dbReference type="Pfam" id="PF13639">
    <property type="entry name" value="zf-RING_2"/>
    <property type="match status" value="1"/>
</dbReference>
<dbReference type="InterPro" id="IPR007527">
    <property type="entry name" value="Znf_SWIM"/>
</dbReference>
<evidence type="ECO:0000256" key="4">
    <source>
        <dbReference type="PROSITE-ProRule" id="PRU00228"/>
    </source>
</evidence>
<dbReference type="STRING" id="7719.ENSCINP00000035222"/>
<keyword evidence="10" id="KW-1185">Reference proteome</keyword>
<dbReference type="SMART" id="SM00184">
    <property type="entry name" value="RING"/>
    <property type="match status" value="2"/>
</dbReference>
<proteinExistence type="predicted"/>
<feature type="domain" description="RING-type" evidence="6">
    <location>
        <begin position="361"/>
        <end position="404"/>
    </location>
</feature>
<dbReference type="SUPFAM" id="SSF57850">
    <property type="entry name" value="RING/U-box"/>
    <property type="match status" value="3"/>
</dbReference>
<dbReference type="InterPro" id="IPR043145">
    <property type="entry name" value="Znf_ZZ_sf"/>
</dbReference>
<dbReference type="OMA" id="YNPLTWK"/>
<reference evidence="10" key="1">
    <citation type="journal article" date="2002" name="Science">
        <title>The draft genome of Ciona intestinalis: insights into chordate and vertebrate origins.</title>
        <authorList>
            <person name="Dehal P."/>
            <person name="Satou Y."/>
            <person name="Campbell R.K."/>
            <person name="Chapman J."/>
            <person name="Degnan B."/>
            <person name="De Tomaso A."/>
            <person name="Davidson B."/>
            <person name="Di Gregorio A."/>
            <person name="Gelpke M."/>
            <person name="Goodstein D.M."/>
            <person name="Harafuji N."/>
            <person name="Hastings K.E."/>
            <person name="Ho I."/>
            <person name="Hotta K."/>
            <person name="Huang W."/>
            <person name="Kawashima T."/>
            <person name="Lemaire P."/>
            <person name="Martinez D."/>
            <person name="Meinertzhagen I.A."/>
            <person name="Necula S."/>
            <person name="Nonaka M."/>
            <person name="Putnam N."/>
            <person name="Rash S."/>
            <person name="Saiga H."/>
            <person name="Satake M."/>
            <person name="Terry A."/>
            <person name="Yamada L."/>
            <person name="Wang H.G."/>
            <person name="Awazu S."/>
            <person name="Azumi K."/>
            <person name="Boore J."/>
            <person name="Branno M."/>
            <person name="Chin-Bow S."/>
            <person name="DeSantis R."/>
            <person name="Doyle S."/>
            <person name="Francino P."/>
            <person name="Keys D.N."/>
            <person name="Haga S."/>
            <person name="Hayashi H."/>
            <person name="Hino K."/>
            <person name="Imai K.S."/>
            <person name="Inaba K."/>
            <person name="Kano S."/>
            <person name="Kobayashi K."/>
            <person name="Kobayashi M."/>
            <person name="Lee B.I."/>
            <person name="Makabe K.W."/>
            <person name="Manohar C."/>
            <person name="Matassi G."/>
            <person name="Medina M."/>
            <person name="Mochizuki Y."/>
            <person name="Mount S."/>
            <person name="Morishita T."/>
            <person name="Miura S."/>
            <person name="Nakayama A."/>
            <person name="Nishizaka S."/>
            <person name="Nomoto H."/>
            <person name="Ohta F."/>
            <person name="Oishi K."/>
            <person name="Rigoutsos I."/>
            <person name="Sano M."/>
            <person name="Sasaki A."/>
            <person name="Sasakura Y."/>
            <person name="Shoguchi E."/>
            <person name="Shin-i T."/>
            <person name="Spagnuolo A."/>
            <person name="Stainier D."/>
            <person name="Suzuki M.M."/>
            <person name="Tassy O."/>
            <person name="Takatori N."/>
            <person name="Tokuoka M."/>
            <person name="Yagi K."/>
            <person name="Yoshizaki F."/>
            <person name="Wada S."/>
            <person name="Zhang C."/>
            <person name="Hyatt P.D."/>
            <person name="Larimer F."/>
            <person name="Detter C."/>
            <person name="Doggett N."/>
            <person name="Glavina T."/>
            <person name="Hawkins T."/>
            <person name="Richardson P."/>
            <person name="Lucas S."/>
            <person name="Kohara Y."/>
            <person name="Levine M."/>
            <person name="Satoh N."/>
            <person name="Rokhsar D.S."/>
        </authorList>
    </citation>
    <scope>NUCLEOTIDE SEQUENCE [LARGE SCALE GENOMIC DNA]</scope>
</reference>
<evidence type="ECO:0000259" key="7">
    <source>
        <dbReference type="PROSITE" id="PS50135"/>
    </source>
</evidence>
<evidence type="ECO:0000256" key="1">
    <source>
        <dbReference type="ARBA" id="ARBA00022723"/>
    </source>
</evidence>
<dbReference type="InterPro" id="IPR001841">
    <property type="entry name" value="Znf_RING"/>
</dbReference>
<feature type="domain" description="SWIM-type" evidence="8">
    <location>
        <begin position="49"/>
        <end position="82"/>
    </location>
</feature>
<dbReference type="GO" id="GO:0003677">
    <property type="term" value="F:DNA binding"/>
    <property type="evidence" value="ECO:0007669"/>
    <property type="project" value="InterPro"/>
</dbReference>
<reference evidence="9" key="3">
    <citation type="submission" date="2025-08" db="UniProtKB">
        <authorList>
            <consortium name="Ensembl"/>
        </authorList>
    </citation>
    <scope>IDENTIFICATION</scope>
</reference>
<sequence>MSRSVAWQRTASDAVSWNQDQALSSTIYILREVGPTSYLLKEEGLVKKFKVSLGDPHTCNCTKFSKERNLCKHICWILLKKFKLNRHHELSYQLGLVEREINGLLKGRKNNERIIDSKPDSIPTDKDGTKHELEQRKVTNDDVCPICQEQLLAKHQPVTYCRYGCGNSVHIKCMKVWADHQRQTTNDNVILCPFCREEFVGHAKLAHEFRNTMNERRNNADRLDCHNGITCRSCNMIPIKGKCYQCVTCVAFHLCNTCYHNRQHLHHPFVFRLKKTQRWRAAPTREGNGRSMETLLGPVAHELQSRELNENDYELLLQLDSNGDNSGVPVDLAGLPEHIVNRIPMMKIKRGSRLLAAGRQCRLCLRAYTVDQFVRRLPDCGHIFHRECIDKWLTEDHRRCPIDRQLVQDHHKANSTS</sequence>
<dbReference type="InParanoid" id="H2XZY8"/>
<dbReference type="PANTHER" id="PTHR21540:SF3">
    <property type="entry name" value="E3 UBIQUITIN-PROTEIN LIGASE ZSWIM2"/>
    <property type="match status" value="1"/>
</dbReference>
<evidence type="ECO:0000259" key="6">
    <source>
        <dbReference type="PROSITE" id="PS50089"/>
    </source>
</evidence>
<dbReference type="HOGENOM" id="CLU_029121_1_0_1"/>
<dbReference type="GO" id="GO:0005507">
    <property type="term" value="F:copper ion binding"/>
    <property type="evidence" value="ECO:0007669"/>
    <property type="project" value="InterPro"/>
</dbReference>
<dbReference type="GO" id="GO:0008270">
    <property type="term" value="F:zinc ion binding"/>
    <property type="evidence" value="ECO:0007669"/>
    <property type="project" value="UniProtKB-KW"/>
</dbReference>
<dbReference type="Proteomes" id="UP000008144">
    <property type="component" value="Chromosome 5"/>
</dbReference>
<dbReference type="PROSITE" id="PS50966">
    <property type="entry name" value="ZF_SWIM"/>
    <property type="match status" value="1"/>
</dbReference>
<evidence type="ECO:0000259" key="8">
    <source>
        <dbReference type="PROSITE" id="PS50966"/>
    </source>
</evidence>
<evidence type="ECO:0000313" key="9">
    <source>
        <dbReference type="Ensembl" id="ENSCINP00000035222.1"/>
    </source>
</evidence>
<dbReference type="GeneTree" id="ENSGT00390000006826"/>
<evidence type="ECO:0008006" key="11">
    <source>
        <dbReference type="Google" id="ProtNLM"/>
    </source>
</evidence>
<dbReference type="InterPro" id="IPR039903">
    <property type="entry name" value="Zswim2"/>
</dbReference>